<protein>
    <submittedName>
        <fullName evidence="1">Uncharacterized protein</fullName>
    </submittedName>
</protein>
<reference evidence="1" key="2">
    <citation type="journal article" date="2015" name="Data Brief">
        <title>Shoot transcriptome of the giant reed, Arundo donax.</title>
        <authorList>
            <person name="Barrero R.A."/>
            <person name="Guerrero F.D."/>
            <person name="Moolhuijzen P."/>
            <person name="Goolsby J.A."/>
            <person name="Tidwell J."/>
            <person name="Bellgard S.E."/>
            <person name="Bellgard M.I."/>
        </authorList>
    </citation>
    <scope>NUCLEOTIDE SEQUENCE</scope>
    <source>
        <tissue evidence="1">Shoot tissue taken approximately 20 cm above the soil surface</tissue>
    </source>
</reference>
<sequence>MLHAMNMLFTQQPPPRTELAIATITCLFWCLFLCN</sequence>
<organism evidence="1">
    <name type="scientific">Arundo donax</name>
    <name type="common">Giant reed</name>
    <name type="synonym">Donax arundinaceus</name>
    <dbReference type="NCBI Taxonomy" id="35708"/>
    <lineage>
        <taxon>Eukaryota</taxon>
        <taxon>Viridiplantae</taxon>
        <taxon>Streptophyta</taxon>
        <taxon>Embryophyta</taxon>
        <taxon>Tracheophyta</taxon>
        <taxon>Spermatophyta</taxon>
        <taxon>Magnoliopsida</taxon>
        <taxon>Liliopsida</taxon>
        <taxon>Poales</taxon>
        <taxon>Poaceae</taxon>
        <taxon>PACMAD clade</taxon>
        <taxon>Arundinoideae</taxon>
        <taxon>Arundineae</taxon>
        <taxon>Arundo</taxon>
    </lineage>
</organism>
<dbReference type="EMBL" id="GBRH01271239">
    <property type="protein sequence ID" value="JAD26656.1"/>
    <property type="molecule type" value="Transcribed_RNA"/>
</dbReference>
<accession>A0A0A8YKH3</accession>
<dbReference type="AlphaFoldDB" id="A0A0A8YKH3"/>
<proteinExistence type="predicted"/>
<reference evidence="1" key="1">
    <citation type="submission" date="2014-09" db="EMBL/GenBank/DDBJ databases">
        <authorList>
            <person name="Magalhaes I.L.F."/>
            <person name="Oliveira U."/>
            <person name="Santos F.R."/>
            <person name="Vidigal T.H.D.A."/>
            <person name="Brescovit A.D."/>
            <person name="Santos A.J."/>
        </authorList>
    </citation>
    <scope>NUCLEOTIDE SEQUENCE</scope>
    <source>
        <tissue evidence="1">Shoot tissue taken approximately 20 cm above the soil surface</tissue>
    </source>
</reference>
<evidence type="ECO:0000313" key="1">
    <source>
        <dbReference type="EMBL" id="JAD26656.1"/>
    </source>
</evidence>
<name>A0A0A8YKH3_ARUDO</name>